<feature type="domain" description="SprT-like" evidence="8">
    <location>
        <begin position="39"/>
        <end position="188"/>
    </location>
</feature>
<evidence type="ECO:0000313" key="9">
    <source>
        <dbReference type="EMBL" id="MBL4912561.1"/>
    </source>
</evidence>
<accession>A0ABS1SZ42</accession>
<keyword evidence="6 7" id="KW-0862">Zinc</keyword>
<protein>
    <recommendedName>
        <fullName evidence="3 7">Protein SprT</fullName>
    </recommendedName>
</protein>
<dbReference type="InterPro" id="IPR023483">
    <property type="entry name" value="Uncharacterised_SprT"/>
</dbReference>
<dbReference type="RefSeq" id="WP_202720777.1">
    <property type="nucleotide sequence ID" value="NZ_BPEX01000001.1"/>
</dbReference>
<comment type="similarity">
    <text evidence="2 7">Belongs to the SprT family.</text>
</comment>
<dbReference type="PANTHER" id="PTHR38773:SF1">
    <property type="entry name" value="PROTEIN SPRT"/>
    <property type="match status" value="1"/>
</dbReference>
<keyword evidence="9" id="KW-0378">Hydrolase</keyword>
<dbReference type="EMBL" id="JAESVD010000002">
    <property type="protein sequence ID" value="MBL4912561.1"/>
    <property type="molecule type" value="Genomic_DNA"/>
</dbReference>
<dbReference type="InterPro" id="IPR006640">
    <property type="entry name" value="SprT-like_domain"/>
</dbReference>
<keyword evidence="9" id="KW-0645">Protease</keyword>
<dbReference type="Pfam" id="PF10263">
    <property type="entry name" value="SprT-like"/>
    <property type="match status" value="1"/>
</dbReference>
<keyword evidence="4 7" id="KW-0963">Cytoplasm</keyword>
<feature type="binding site" evidence="7">
    <location>
        <position position="101"/>
    </location>
    <ligand>
        <name>Zn(2+)</name>
        <dbReference type="ChEBI" id="CHEBI:29105"/>
    </ligand>
</feature>
<feature type="binding site" evidence="7">
    <location>
        <position position="105"/>
    </location>
    <ligand>
        <name>Zn(2+)</name>
        <dbReference type="ChEBI" id="CHEBI:29105"/>
    </ligand>
</feature>
<evidence type="ECO:0000256" key="1">
    <source>
        <dbReference type="ARBA" id="ARBA00004496"/>
    </source>
</evidence>
<gene>
    <name evidence="7" type="primary">sprT</name>
    <name evidence="9" type="ORF">JMA39_05320</name>
</gene>
<evidence type="ECO:0000313" key="10">
    <source>
        <dbReference type="Proteomes" id="UP000604898"/>
    </source>
</evidence>
<organism evidence="9 10">
    <name type="scientific">Shewanella schlegeliana</name>
    <dbReference type="NCBI Taxonomy" id="190308"/>
    <lineage>
        <taxon>Bacteria</taxon>
        <taxon>Pseudomonadati</taxon>
        <taxon>Pseudomonadota</taxon>
        <taxon>Gammaproteobacteria</taxon>
        <taxon>Alteromonadales</taxon>
        <taxon>Shewanellaceae</taxon>
        <taxon>Shewanella</taxon>
    </lineage>
</organism>
<evidence type="ECO:0000259" key="8">
    <source>
        <dbReference type="SMART" id="SM00731"/>
    </source>
</evidence>
<dbReference type="SMART" id="SM00731">
    <property type="entry name" value="SprT"/>
    <property type="match status" value="1"/>
</dbReference>
<dbReference type="Proteomes" id="UP000604898">
    <property type="component" value="Unassembled WGS sequence"/>
</dbReference>
<comment type="subcellular location">
    <subcellularLocation>
        <location evidence="1 7">Cytoplasm</location>
    </subcellularLocation>
</comment>
<evidence type="ECO:0000256" key="7">
    <source>
        <dbReference type="HAMAP-Rule" id="MF_00746"/>
    </source>
</evidence>
<name>A0ABS1SZ42_9GAMM</name>
<dbReference type="PANTHER" id="PTHR38773">
    <property type="entry name" value="PROTEIN SPRT"/>
    <property type="match status" value="1"/>
</dbReference>
<keyword evidence="9" id="KW-0482">Metalloprotease</keyword>
<evidence type="ECO:0000256" key="6">
    <source>
        <dbReference type="ARBA" id="ARBA00022833"/>
    </source>
</evidence>
<evidence type="ECO:0000256" key="2">
    <source>
        <dbReference type="ARBA" id="ARBA00006591"/>
    </source>
</evidence>
<comment type="cofactor">
    <cofactor evidence="7">
        <name>Zn(2+)</name>
        <dbReference type="ChEBI" id="CHEBI:29105"/>
    </cofactor>
    <text evidence="7">Binds 1 zinc ion.</text>
</comment>
<dbReference type="GO" id="GO:0008237">
    <property type="term" value="F:metallopeptidase activity"/>
    <property type="evidence" value="ECO:0007669"/>
    <property type="project" value="UniProtKB-KW"/>
</dbReference>
<dbReference type="Pfam" id="PF17283">
    <property type="entry name" value="Zn_ribbon_SprT"/>
    <property type="match status" value="1"/>
</dbReference>
<evidence type="ECO:0000256" key="3">
    <source>
        <dbReference type="ARBA" id="ARBA00020082"/>
    </source>
</evidence>
<dbReference type="NCBIfam" id="NF003421">
    <property type="entry name" value="PRK04860.1"/>
    <property type="match status" value="1"/>
</dbReference>
<feature type="active site" evidence="7">
    <location>
        <position position="102"/>
    </location>
</feature>
<reference evidence="9 10" key="1">
    <citation type="submission" date="2021-01" db="EMBL/GenBank/DDBJ databases">
        <title>Genome sequence of Shewanella schlegeliana JCM 11561.</title>
        <authorList>
            <person name="Zhang H."/>
            <person name="Li C."/>
        </authorList>
    </citation>
    <scope>NUCLEOTIDE SEQUENCE [LARGE SCALE GENOMIC DNA]</scope>
    <source>
        <strain evidence="9 10">JCM 11561</strain>
    </source>
</reference>
<keyword evidence="5 7" id="KW-0479">Metal-binding</keyword>
<sequence>MFKSLNPFRALQNAPSPQSMLKAHPVVTFQDPLHQQMALQVEHCYQIAESKLGRCFPRPEIGFMLRGKSAGTAHLQLNKLRFNPKLLNDNQQAFLDDVIPHEICHLLAFQLYGRVKPHGREWQSLMQSLYGRVPRTTHSFDTRAVEGKTFEYRCQCGPIKLSIRRHNKVIRGETQYRCRRCGQQLRAEPRIPPR</sequence>
<keyword evidence="10" id="KW-1185">Reference proteome</keyword>
<evidence type="ECO:0000256" key="4">
    <source>
        <dbReference type="ARBA" id="ARBA00022490"/>
    </source>
</evidence>
<comment type="caution">
    <text evidence="9">The sequence shown here is derived from an EMBL/GenBank/DDBJ whole genome shotgun (WGS) entry which is preliminary data.</text>
</comment>
<dbReference type="InterPro" id="IPR035240">
    <property type="entry name" value="SprT_Zn_ribbon"/>
</dbReference>
<proteinExistence type="inferred from homology"/>
<dbReference type="HAMAP" id="MF_00746">
    <property type="entry name" value="SprT"/>
    <property type="match status" value="1"/>
</dbReference>
<evidence type="ECO:0000256" key="5">
    <source>
        <dbReference type="ARBA" id="ARBA00022723"/>
    </source>
</evidence>